<protein>
    <submittedName>
        <fullName evidence="2">Uncharacterized protein</fullName>
    </submittedName>
</protein>
<evidence type="ECO:0000256" key="1">
    <source>
        <dbReference type="SAM" id="Coils"/>
    </source>
</evidence>
<gene>
    <name evidence="2" type="ORF">L596_015263</name>
</gene>
<dbReference type="AlphaFoldDB" id="A0A4U5NEG3"/>
<evidence type="ECO:0000313" key="2">
    <source>
        <dbReference type="EMBL" id="TKR81387.1"/>
    </source>
</evidence>
<reference evidence="2" key="2">
    <citation type="journal article" date="2015" name="Genome Biol.">
        <title>Comparative genomics of Steinernema reveals deeply conserved gene regulatory networks.</title>
        <authorList>
            <person name="Dillman A.R."/>
            <person name="Macchietto M."/>
            <person name="Porter C.F."/>
            <person name="Rogers A."/>
            <person name="Williams B."/>
            <person name="Antoshechkin I."/>
            <person name="Lee M.M."/>
            <person name="Goodwin Z."/>
            <person name="Lu X."/>
            <person name="Lewis E.E."/>
            <person name="Goodrich-Blair H."/>
            <person name="Stock S.P."/>
            <person name="Adams B.J."/>
            <person name="Sternberg P.W."/>
            <person name="Mortazavi A."/>
        </authorList>
    </citation>
    <scope>NUCLEOTIDE SEQUENCE [LARGE SCALE GENOMIC DNA]</scope>
    <source>
        <strain evidence="2">ALL</strain>
    </source>
</reference>
<sequence length="291" mass="33965">MEAEFGERFEELCRVQLERNALLEENEQLAKTLREVEIELGLTKKKLADAVQGKQQPPREDYEQLLQLRQRQYEEALRDTAELKHLVTKSEGVAQLEAEVESDVEEKNEIEFEAGDEFEEKFAEMIEFMGRKLEDEREKTKQQEEQSKKLEENLQVQCQSTKTLLKNWQAANQEMKSLTIAYAKLKAEKTEVDESLKMIQEQLEAAVKQTEAEAVLHIAKEQKSQENVRVCDDSDFEAEEKAKRLQEQQRADLRRKGSRILELEKKNADTTSSLRLLQLLILVLFVVLYFI</sequence>
<keyword evidence="1" id="KW-0175">Coiled coil</keyword>
<reference evidence="2" key="3">
    <citation type="journal article" date="2019" name="G3 (Bethesda)">
        <title>Hybrid Assembly of the Genome of the Entomopathogenic Nematode Steinernema carpocapsae Identifies the X-Chromosome.</title>
        <authorList>
            <person name="Serra L."/>
            <person name="Macchietto M."/>
            <person name="Macias-Munoz A."/>
            <person name="McGill C.J."/>
            <person name="Rodriguez I.M."/>
            <person name="Rodriguez B."/>
            <person name="Murad R."/>
            <person name="Mortazavi A."/>
        </authorList>
    </citation>
    <scope>NUCLEOTIDE SEQUENCE</scope>
    <source>
        <strain evidence="2">ALL</strain>
    </source>
</reference>
<name>A0A4U5NEG3_STECR</name>
<accession>A0A4U5NEG3</accession>
<dbReference type="EMBL" id="AZBU02000004">
    <property type="protein sequence ID" value="TKR81387.1"/>
    <property type="molecule type" value="Genomic_DNA"/>
</dbReference>
<reference evidence="2" key="1">
    <citation type="submission" date="2013-11" db="EMBL/GenBank/DDBJ databases">
        <authorList>
            <person name="Sternberg P."/>
            <person name="Dillman A."/>
            <person name="Macchietto M."/>
        </authorList>
    </citation>
    <scope>NUCLEOTIDE SEQUENCE</scope>
    <source>
        <strain evidence="2">ALL</strain>
    </source>
</reference>
<feature type="coiled-coil region" evidence="1">
    <location>
        <begin position="19"/>
        <end position="202"/>
    </location>
</feature>
<organism evidence="2">
    <name type="scientific">Steinernema carpocapsae</name>
    <name type="common">Entomopathogenic nematode</name>
    <dbReference type="NCBI Taxonomy" id="34508"/>
    <lineage>
        <taxon>Eukaryota</taxon>
        <taxon>Metazoa</taxon>
        <taxon>Ecdysozoa</taxon>
        <taxon>Nematoda</taxon>
        <taxon>Chromadorea</taxon>
        <taxon>Rhabditida</taxon>
        <taxon>Tylenchina</taxon>
        <taxon>Panagrolaimomorpha</taxon>
        <taxon>Strongyloidoidea</taxon>
        <taxon>Steinernematidae</taxon>
        <taxon>Steinernema</taxon>
    </lineage>
</organism>
<comment type="caution">
    <text evidence="2">The sequence shown here is derived from an EMBL/GenBank/DDBJ whole genome shotgun (WGS) entry which is preliminary data.</text>
</comment>
<proteinExistence type="predicted"/>